<name>A0A2W4RJX5_9GAMM</name>
<accession>A0A2W4RJX5</accession>
<protein>
    <submittedName>
        <fullName evidence="1">Uncharacterized protein</fullName>
    </submittedName>
</protein>
<proteinExistence type="predicted"/>
<gene>
    <name evidence="1" type="ORF">DM484_03240</name>
</gene>
<sequence length="122" mass="13689">MNIFLVKALLMSVLPFYRVEFPMELFPKQFNYSTYADGKPSKGQTVGVGDAMYETLKASLNQEKQGWRYDFTTYAPAHAFDSPSMKINCLDSVVVANYKDGSDGWVQISKHVPSGFCPIISD</sequence>
<dbReference type="AlphaFoldDB" id="A0A2W4RJX5"/>
<dbReference type="EMBL" id="QJPH01000164">
    <property type="protein sequence ID" value="PZN84122.1"/>
    <property type="molecule type" value="Genomic_DNA"/>
</dbReference>
<evidence type="ECO:0000313" key="2">
    <source>
        <dbReference type="Proteomes" id="UP000249396"/>
    </source>
</evidence>
<organism evidence="1 2">
    <name type="scientific">Candidatus Methylumidiphilus alinenensis</name>
    <dbReference type="NCBI Taxonomy" id="2202197"/>
    <lineage>
        <taxon>Bacteria</taxon>
        <taxon>Pseudomonadati</taxon>
        <taxon>Pseudomonadota</taxon>
        <taxon>Gammaproteobacteria</taxon>
        <taxon>Methylococcales</taxon>
        <taxon>Candidatus Methylumidiphilus</taxon>
    </lineage>
</organism>
<evidence type="ECO:0000313" key="1">
    <source>
        <dbReference type="EMBL" id="PZN84122.1"/>
    </source>
</evidence>
<comment type="caution">
    <text evidence="1">The sequence shown here is derived from an EMBL/GenBank/DDBJ whole genome shotgun (WGS) entry which is preliminary data.</text>
</comment>
<reference evidence="1 2" key="1">
    <citation type="journal article" date="2018" name="Aquat. Microb. Ecol.">
        <title>Gammaproteobacterial methanotrophs dominate.</title>
        <authorList>
            <person name="Rissanen A.J."/>
            <person name="Saarenheimo J."/>
            <person name="Tiirola M."/>
            <person name="Peura S."/>
            <person name="Aalto S.L."/>
            <person name="Karvinen A."/>
            <person name="Nykanen H."/>
        </authorList>
    </citation>
    <scope>NUCLEOTIDE SEQUENCE [LARGE SCALE GENOMIC DNA]</scope>
    <source>
        <strain evidence="1">AMbin10</strain>
    </source>
</reference>
<dbReference type="Proteomes" id="UP000249396">
    <property type="component" value="Unassembled WGS sequence"/>
</dbReference>